<protein>
    <submittedName>
        <fullName evidence="4">Uncharacterized protein</fullName>
    </submittedName>
</protein>
<keyword evidence="1" id="KW-0662">Pyridine nucleotide biosynthesis</keyword>
<sequence>AVEGHFKGKYPWVSYHEILTEHLAVVVGAQPIEVAAMNTLTVNLHLMMVSFYQPTPERYKIVIEGTAFPSDQYAVASQALFHGFDPAESVIPLMPREGEDVIRTEDIEALLAKEGESIALIMLGGVNYLTGQAFDMARITESGHRHGCTVGFDLAHAAGNLVLRLHDWEVDFAVWCSYKYMNGGPGCVGGAFVHERHAHRTDLPRFAGWWGHDKETRFKMPPVFAPMSGVEGWQLSNPPILPLASLRASLEIFVEAGMDRLRAKSEELTGYLEYLLKTHLEDYITIITPEDPKQRGAQVSISVKQNGPAVYERLEQSGVLCDWREPDVIRVTPIPLYNTFTDVYRFVELFKEANCIQEV</sequence>
<accession>A0A381ZJK7</accession>
<dbReference type="GO" id="GO:0030429">
    <property type="term" value="F:kynureninase activity"/>
    <property type="evidence" value="ECO:0007669"/>
    <property type="project" value="InterPro"/>
</dbReference>
<dbReference type="PANTHER" id="PTHR14084">
    <property type="entry name" value="KYNURENINASE"/>
    <property type="match status" value="1"/>
</dbReference>
<keyword evidence="2" id="KW-0378">Hydrolase</keyword>
<gene>
    <name evidence="4" type="ORF">METZ01_LOCUS142300</name>
</gene>
<dbReference type="FunFam" id="3.40.640.10:FF:000031">
    <property type="entry name" value="Kynureninase"/>
    <property type="match status" value="1"/>
</dbReference>
<dbReference type="PANTHER" id="PTHR14084:SF0">
    <property type="entry name" value="KYNURENINASE"/>
    <property type="match status" value="1"/>
</dbReference>
<dbReference type="Gene3D" id="3.90.1150.10">
    <property type="entry name" value="Aspartate Aminotransferase, domain 1"/>
    <property type="match status" value="1"/>
</dbReference>
<organism evidence="4">
    <name type="scientific">marine metagenome</name>
    <dbReference type="NCBI Taxonomy" id="408172"/>
    <lineage>
        <taxon>unclassified sequences</taxon>
        <taxon>metagenomes</taxon>
        <taxon>ecological metagenomes</taxon>
    </lineage>
</organism>
<reference evidence="4" key="1">
    <citation type="submission" date="2018-05" db="EMBL/GenBank/DDBJ databases">
        <authorList>
            <person name="Lanie J.A."/>
            <person name="Ng W.-L."/>
            <person name="Kazmierczak K.M."/>
            <person name="Andrzejewski T.M."/>
            <person name="Davidsen T.M."/>
            <person name="Wayne K.J."/>
            <person name="Tettelin H."/>
            <person name="Glass J.I."/>
            <person name="Rusch D."/>
            <person name="Podicherti R."/>
            <person name="Tsui H.-C.T."/>
            <person name="Winkler M.E."/>
        </authorList>
    </citation>
    <scope>NUCLEOTIDE SEQUENCE</scope>
</reference>
<dbReference type="GO" id="GO:0019441">
    <property type="term" value="P:L-tryptophan catabolic process to kynurenine"/>
    <property type="evidence" value="ECO:0007669"/>
    <property type="project" value="TreeGrafter"/>
</dbReference>
<dbReference type="EMBL" id="UINC01021588">
    <property type="protein sequence ID" value="SVA89446.1"/>
    <property type="molecule type" value="Genomic_DNA"/>
</dbReference>
<dbReference type="GO" id="GO:0030170">
    <property type="term" value="F:pyridoxal phosphate binding"/>
    <property type="evidence" value="ECO:0007669"/>
    <property type="project" value="InterPro"/>
</dbReference>
<dbReference type="PIRSF" id="PIRSF038800">
    <property type="entry name" value="KYNU"/>
    <property type="match status" value="1"/>
</dbReference>
<evidence type="ECO:0000313" key="4">
    <source>
        <dbReference type="EMBL" id="SVA89446.1"/>
    </source>
</evidence>
<dbReference type="InterPro" id="IPR015422">
    <property type="entry name" value="PyrdxlP-dep_Trfase_small"/>
</dbReference>
<evidence type="ECO:0000256" key="1">
    <source>
        <dbReference type="ARBA" id="ARBA00022642"/>
    </source>
</evidence>
<proteinExistence type="inferred from homology"/>
<dbReference type="InterPro" id="IPR015421">
    <property type="entry name" value="PyrdxlP-dep_Trfase_major"/>
</dbReference>
<dbReference type="InterPro" id="IPR010111">
    <property type="entry name" value="Kynureninase"/>
</dbReference>
<dbReference type="Pfam" id="PF22580">
    <property type="entry name" value="KYNU_C"/>
    <property type="match status" value="1"/>
</dbReference>
<dbReference type="GO" id="GO:0009435">
    <property type="term" value="P:NAD+ biosynthetic process"/>
    <property type="evidence" value="ECO:0007669"/>
    <property type="project" value="InterPro"/>
</dbReference>
<dbReference type="AlphaFoldDB" id="A0A381ZJK7"/>
<name>A0A381ZJK7_9ZZZZ</name>
<evidence type="ECO:0000256" key="3">
    <source>
        <dbReference type="ARBA" id="ARBA00022898"/>
    </source>
</evidence>
<dbReference type="Gene3D" id="3.40.640.10">
    <property type="entry name" value="Type I PLP-dependent aspartate aminotransferase-like (Major domain)"/>
    <property type="match status" value="1"/>
</dbReference>
<dbReference type="NCBIfam" id="TIGR01814">
    <property type="entry name" value="kynureninase"/>
    <property type="match status" value="1"/>
</dbReference>
<dbReference type="SUPFAM" id="SSF53383">
    <property type="entry name" value="PLP-dependent transferases"/>
    <property type="match status" value="1"/>
</dbReference>
<evidence type="ECO:0000256" key="2">
    <source>
        <dbReference type="ARBA" id="ARBA00022801"/>
    </source>
</evidence>
<dbReference type="GO" id="GO:0005737">
    <property type="term" value="C:cytoplasm"/>
    <property type="evidence" value="ECO:0007669"/>
    <property type="project" value="InterPro"/>
</dbReference>
<keyword evidence="3" id="KW-0663">Pyridoxal phosphate</keyword>
<dbReference type="InterPro" id="IPR015424">
    <property type="entry name" value="PyrdxlP-dep_Trfase"/>
</dbReference>
<dbReference type="HAMAP" id="MF_01970">
    <property type="entry name" value="Kynureninase"/>
    <property type="match status" value="1"/>
</dbReference>
<feature type="non-terminal residue" evidence="4">
    <location>
        <position position="1"/>
    </location>
</feature>
<dbReference type="GO" id="GO:0043420">
    <property type="term" value="P:anthranilate metabolic process"/>
    <property type="evidence" value="ECO:0007669"/>
    <property type="project" value="TreeGrafter"/>
</dbReference>